<dbReference type="PANTHER" id="PTHR10064:SF0">
    <property type="entry name" value="FI24544P1-RELATED"/>
    <property type="match status" value="1"/>
</dbReference>
<evidence type="ECO:0000256" key="4">
    <source>
        <dbReference type="ARBA" id="ARBA00040613"/>
    </source>
</evidence>
<dbReference type="InterPro" id="IPR038526">
    <property type="entry name" value="Ribosomal_eL22_sf"/>
</dbReference>
<dbReference type="STRING" id="857967.G0R512"/>
<comment type="similarity">
    <text evidence="1">Belongs to the eukaryotic ribosomal protein eL22 family.</text>
</comment>
<accession>G0R512</accession>
<dbReference type="GO" id="GO:0003723">
    <property type="term" value="F:RNA binding"/>
    <property type="evidence" value="ECO:0007669"/>
    <property type="project" value="TreeGrafter"/>
</dbReference>
<keyword evidence="3" id="KW-0687">Ribonucleoprotein</keyword>
<dbReference type="GeneID" id="14903506"/>
<dbReference type="Proteomes" id="UP000008983">
    <property type="component" value="Unassembled WGS sequence"/>
</dbReference>
<proteinExistence type="inferred from homology"/>
<evidence type="ECO:0000256" key="1">
    <source>
        <dbReference type="ARBA" id="ARBA00007817"/>
    </source>
</evidence>
<dbReference type="Pfam" id="PF01776">
    <property type="entry name" value="Ribosomal_L22e"/>
    <property type="match status" value="1"/>
</dbReference>
<sequence>MAFRKKEKTVKKVNLDFHIDCSQPVEDKVIVLNDFVEYLRQKTKVNGKLGNLGENVTISSTGSKVTVTSHIPFSKRYLKYLTKKYLKKQDLRNYLYVTSSDRKSYQLRYFNIQQDNAE</sequence>
<dbReference type="FunFam" id="3.30.1360.210:FF:000002">
    <property type="entry name" value="60S ribosomal protein L22-2"/>
    <property type="match status" value="1"/>
</dbReference>
<reference evidence="6 7" key="1">
    <citation type="submission" date="2011-07" db="EMBL/GenBank/DDBJ databases">
        <authorList>
            <person name="Coyne R."/>
            <person name="Brami D."/>
            <person name="Johnson J."/>
            <person name="Hostetler J."/>
            <person name="Hannick L."/>
            <person name="Clark T."/>
            <person name="Cassidy-Hanley D."/>
            <person name="Inman J."/>
        </authorList>
    </citation>
    <scope>NUCLEOTIDE SEQUENCE [LARGE SCALE GENOMIC DNA]</scope>
    <source>
        <strain evidence="6 7">G5</strain>
    </source>
</reference>
<dbReference type="RefSeq" id="XP_004024324.1">
    <property type="nucleotide sequence ID" value="XM_004024275.1"/>
</dbReference>
<dbReference type="OMA" id="YQLRFYN"/>
<dbReference type="InterPro" id="IPR002671">
    <property type="entry name" value="Ribosomal_eL22"/>
</dbReference>
<gene>
    <name evidence="6" type="ORF">IMG5_195960</name>
</gene>
<dbReference type="GO" id="GO:0003735">
    <property type="term" value="F:structural constituent of ribosome"/>
    <property type="evidence" value="ECO:0007669"/>
    <property type="project" value="InterPro"/>
</dbReference>
<protein>
    <recommendedName>
        <fullName evidence="4">Large ribosomal subunit protein eL22</fullName>
    </recommendedName>
    <alternativeName>
        <fullName evidence="5">60S ribosomal protein L22</fullName>
    </alternativeName>
</protein>
<dbReference type="GO" id="GO:1990904">
    <property type="term" value="C:ribonucleoprotein complex"/>
    <property type="evidence" value="ECO:0007669"/>
    <property type="project" value="UniProtKB-KW"/>
</dbReference>
<evidence type="ECO:0000256" key="2">
    <source>
        <dbReference type="ARBA" id="ARBA00022980"/>
    </source>
</evidence>
<dbReference type="OrthoDB" id="10259820at2759"/>
<evidence type="ECO:0000256" key="5">
    <source>
        <dbReference type="ARBA" id="ARBA00041214"/>
    </source>
</evidence>
<name>G0R512_ICHMU</name>
<dbReference type="GO" id="GO:0005840">
    <property type="term" value="C:ribosome"/>
    <property type="evidence" value="ECO:0007669"/>
    <property type="project" value="UniProtKB-KW"/>
</dbReference>
<dbReference type="FunCoup" id="G0R512">
    <property type="interactions" value="343"/>
</dbReference>
<evidence type="ECO:0000313" key="6">
    <source>
        <dbReference type="EMBL" id="EGR27414.1"/>
    </source>
</evidence>
<dbReference type="AlphaFoldDB" id="G0R512"/>
<dbReference type="EMBL" id="GL984360">
    <property type="protein sequence ID" value="EGR27414.1"/>
    <property type="molecule type" value="Genomic_DNA"/>
</dbReference>
<evidence type="ECO:0000313" key="7">
    <source>
        <dbReference type="Proteomes" id="UP000008983"/>
    </source>
</evidence>
<dbReference type="InParanoid" id="G0R512"/>
<dbReference type="Gene3D" id="3.30.1360.210">
    <property type="match status" value="1"/>
</dbReference>
<organism evidence="6 7">
    <name type="scientific">Ichthyophthirius multifiliis</name>
    <name type="common">White spot disease agent</name>
    <name type="synonym">Ich</name>
    <dbReference type="NCBI Taxonomy" id="5932"/>
    <lineage>
        <taxon>Eukaryota</taxon>
        <taxon>Sar</taxon>
        <taxon>Alveolata</taxon>
        <taxon>Ciliophora</taxon>
        <taxon>Intramacronucleata</taxon>
        <taxon>Oligohymenophorea</taxon>
        <taxon>Hymenostomatida</taxon>
        <taxon>Ophryoglenina</taxon>
        <taxon>Ichthyophthirius</taxon>
    </lineage>
</organism>
<keyword evidence="2 6" id="KW-0689">Ribosomal protein</keyword>
<dbReference type="GO" id="GO:0002181">
    <property type="term" value="P:cytoplasmic translation"/>
    <property type="evidence" value="ECO:0007669"/>
    <property type="project" value="TreeGrafter"/>
</dbReference>
<evidence type="ECO:0000256" key="3">
    <source>
        <dbReference type="ARBA" id="ARBA00023274"/>
    </source>
</evidence>
<dbReference type="PANTHER" id="PTHR10064">
    <property type="entry name" value="60S RIBOSOMAL PROTEIN L22"/>
    <property type="match status" value="1"/>
</dbReference>
<dbReference type="eggNOG" id="KOG3434">
    <property type="taxonomic scope" value="Eukaryota"/>
</dbReference>
<keyword evidence="7" id="KW-1185">Reference proteome</keyword>